<evidence type="ECO:0000256" key="3">
    <source>
        <dbReference type="ARBA" id="ARBA00022679"/>
    </source>
</evidence>
<evidence type="ECO:0000256" key="7">
    <source>
        <dbReference type="PIRSR" id="PIRSR016262-2"/>
    </source>
</evidence>
<dbReference type="PROSITE" id="PS01313">
    <property type="entry name" value="LIPB"/>
    <property type="match status" value="1"/>
</dbReference>
<accession>A0A914HXS0</accession>
<dbReference type="EC" id="2.3.1.181" evidence="5"/>
<dbReference type="PROSITE" id="PS51733">
    <property type="entry name" value="BPL_LPL_CATALYTIC"/>
    <property type="match status" value="1"/>
</dbReference>
<evidence type="ECO:0000256" key="1">
    <source>
        <dbReference type="ARBA" id="ARBA00004821"/>
    </source>
</evidence>
<dbReference type="AlphaFoldDB" id="A0A914HXS0"/>
<evidence type="ECO:0000313" key="11">
    <source>
        <dbReference type="WBParaSite" id="Gr19_v10_g5101.t1"/>
    </source>
</evidence>
<dbReference type="Pfam" id="PF21948">
    <property type="entry name" value="LplA-B_cat"/>
    <property type="match status" value="1"/>
</dbReference>
<sequence length="208" mass="23106">MMIQAFFFGRVPYLTGLSVQESLCRQIVADPGFRGHFLCLFEHPPTYTVGIRQDQYSEEQAQRLRALGAEFHRIKRGGLITFHGPGQLVAYPVFNLRKLSPDGKSNGLGVRRFVELVEETLIQILECDFGLKGVGRTRDPGVWVDSIRKVAAIGIQVRHGVISHGLALNCDTDLGWFDHIVPCGLHGNARTARRGPSGGDVSFGVHWR</sequence>
<dbReference type="InterPro" id="IPR000544">
    <property type="entry name" value="Octanoyltransferase"/>
</dbReference>
<dbReference type="NCBIfam" id="TIGR00214">
    <property type="entry name" value="lipB"/>
    <property type="match status" value="1"/>
</dbReference>
<feature type="active site" description="Acyl-thioester intermediate" evidence="6">
    <location>
        <position position="183"/>
    </location>
</feature>
<dbReference type="InterPro" id="IPR020605">
    <property type="entry name" value="Octanoyltransferase_CS"/>
</dbReference>
<evidence type="ECO:0000256" key="2">
    <source>
        <dbReference type="ARBA" id="ARBA00007907"/>
    </source>
</evidence>
<dbReference type="GO" id="GO:0009249">
    <property type="term" value="P:protein lipoylation"/>
    <property type="evidence" value="ECO:0007669"/>
    <property type="project" value="InterPro"/>
</dbReference>
<feature type="site" description="Lowers pKa of active site Cys" evidence="8">
    <location>
        <position position="149"/>
    </location>
</feature>
<dbReference type="InterPro" id="IPR045864">
    <property type="entry name" value="aa-tRNA-synth_II/BPL/LPL"/>
</dbReference>
<protein>
    <recommendedName>
        <fullName evidence="5">Octanoyl-[acyl-carrier-protein]:protein N-octanoyltransferase LIPT2, mitochondrial</fullName>
        <ecNumber evidence="5">2.3.1.181</ecNumber>
    </recommendedName>
</protein>
<proteinExistence type="inferred from homology"/>
<feature type="binding site" evidence="7">
    <location>
        <begin position="165"/>
        <end position="167"/>
    </location>
    <ligand>
        <name>substrate</name>
    </ligand>
</feature>
<dbReference type="Proteomes" id="UP000887572">
    <property type="component" value="Unplaced"/>
</dbReference>
<feature type="binding site" evidence="7">
    <location>
        <begin position="76"/>
        <end position="83"/>
    </location>
    <ligand>
        <name>substrate</name>
    </ligand>
</feature>
<comment type="subcellular location">
    <subcellularLocation>
        <location evidence="5">Mitochondrion</location>
    </subcellularLocation>
</comment>
<dbReference type="CDD" id="cd16444">
    <property type="entry name" value="LipB"/>
    <property type="match status" value="1"/>
</dbReference>
<dbReference type="PANTHER" id="PTHR10993:SF7">
    <property type="entry name" value="LIPOYLTRANSFERASE 2, MITOCHONDRIAL-RELATED"/>
    <property type="match status" value="1"/>
</dbReference>
<dbReference type="SUPFAM" id="SSF55681">
    <property type="entry name" value="Class II aaRS and biotin synthetases"/>
    <property type="match status" value="1"/>
</dbReference>
<dbReference type="PIRSF" id="PIRSF016262">
    <property type="entry name" value="LPLase"/>
    <property type="match status" value="1"/>
</dbReference>
<keyword evidence="10" id="KW-1185">Reference proteome</keyword>
<dbReference type="GO" id="GO:0005739">
    <property type="term" value="C:mitochondrion"/>
    <property type="evidence" value="ECO:0007669"/>
    <property type="project" value="UniProtKB-SubCell"/>
</dbReference>
<organism evidence="10 11">
    <name type="scientific">Globodera rostochiensis</name>
    <name type="common">Golden nematode worm</name>
    <name type="synonym">Heterodera rostochiensis</name>
    <dbReference type="NCBI Taxonomy" id="31243"/>
    <lineage>
        <taxon>Eukaryota</taxon>
        <taxon>Metazoa</taxon>
        <taxon>Ecdysozoa</taxon>
        <taxon>Nematoda</taxon>
        <taxon>Chromadorea</taxon>
        <taxon>Rhabditida</taxon>
        <taxon>Tylenchina</taxon>
        <taxon>Tylenchomorpha</taxon>
        <taxon>Tylenchoidea</taxon>
        <taxon>Heteroderidae</taxon>
        <taxon>Heteroderinae</taxon>
        <taxon>Globodera</taxon>
    </lineage>
</organism>
<keyword evidence="4 5" id="KW-0012">Acyltransferase</keyword>
<keyword evidence="5" id="KW-0496">Mitochondrion</keyword>
<comment type="pathway">
    <text evidence="1 5">Protein modification; protein lipoylation via endogenous pathway; protein N(6)-(lipoyl)lysine from octanoyl-[acyl-carrier-protein]: step 1/2.</text>
</comment>
<feature type="domain" description="BPL/LPL catalytic" evidence="9">
    <location>
        <begin position="32"/>
        <end position="208"/>
    </location>
</feature>
<evidence type="ECO:0000256" key="5">
    <source>
        <dbReference type="PIRNR" id="PIRNR016262"/>
    </source>
</evidence>
<evidence type="ECO:0000259" key="9">
    <source>
        <dbReference type="PROSITE" id="PS51733"/>
    </source>
</evidence>
<dbReference type="WBParaSite" id="Gr19_v10_g5101.t1">
    <property type="protein sequence ID" value="Gr19_v10_g5101.t1"/>
    <property type="gene ID" value="Gr19_v10_g5101"/>
</dbReference>
<dbReference type="InterPro" id="IPR004143">
    <property type="entry name" value="BPL_LPL_catalytic"/>
</dbReference>
<evidence type="ECO:0000256" key="4">
    <source>
        <dbReference type="ARBA" id="ARBA00023315"/>
    </source>
</evidence>
<feature type="binding site" evidence="7">
    <location>
        <begin position="152"/>
        <end position="154"/>
    </location>
    <ligand>
        <name>substrate</name>
    </ligand>
</feature>
<dbReference type="GO" id="GO:0033819">
    <property type="term" value="F:lipoyl(octanoyl) transferase activity"/>
    <property type="evidence" value="ECO:0007669"/>
    <property type="project" value="UniProtKB-EC"/>
</dbReference>
<evidence type="ECO:0000313" key="10">
    <source>
        <dbReference type="Proteomes" id="UP000887572"/>
    </source>
</evidence>
<reference evidence="11" key="1">
    <citation type="submission" date="2022-11" db="UniProtKB">
        <authorList>
            <consortium name="WormBaseParasite"/>
        </authorList>
    </citation>
    <scope>IDENTIFICATION</scope>
</reference>
<comment type="catalytic activity">
    <reaction evidence="5">
        <text>octanoyl-[ACP] + L-lysyl-[protein] = N(6)-octanoyl-L-lysyl-[protein] + holo-[ACP] + H(+)</text>
        <dbReference type="Rhea" id="RHEA:17665"/>
        <dbReference type="Rhea" id="RHEA-COMP:9636"/>
        <dbReference type="Rhea" id="RHEA-COMP:9685"/>
        <dbReference type="Rhea" id="RHEA-COMP:9752"/>
        <dbReference type="Rhea" id="RHEA-COMP:9928"/>
        <dbReference type="ChEBI" id="CHEBI:15378"/>
        <dbReference type="ChEBI" id="CHEBI:29969"/>
        <dbReference type="ChEBI" id="CHEBI:64479"/>
        <dbReference type="ChEBI" id="CHEBI:78463"/>
        <dbReference type="ChEBI" id="CHEBI:78809"/>
        <dbReference type="EC" id="2.3.1.181"/>
    </reaction>
</comment>
<comment type="function">
    <text evidence="5">Catalyzes the transfer of endogenously produced octanoic acid from octanoyl-acyl-carrier-protein onto the lipoyl domains of lipoate-dependent enzymes. Lipoyl-ACP can also act as a substrate although octanoyl-ACP is likely to be the physiological substrate.</text>
</comment>
<keyword evidence="3 5" id="KW-0808">Transferase</keyword>
<evidence type="ECO:0000256" key="6">
    <source>
        <dbReference type="PIRSR" id="PIRSR016262-1"/>
    </source>
</evidence>
<dbReference type="PANTHER" id="PTHR10993">
    <property type="entry name" value="OCTANOYLTRANSFERASE"/>
    <property type="match status" value="1"/>
</dbReference>
<dbReference type="Gene3D" id="3.30.930.10">
    <property type="entry name" value="Bira Bifunctional Protein, Domain 2"/>
    <property type="match status" value="1"/>
</dbReference>
<evidence type="ECO:0000256" key="8">
    <source>
        <dbReference type="PIRSR" id="PIRSR016262-3"/>
    </source>
</evidence>
<name>A0A914HXS0_GLORO</name>
<comment type="similarity">
    <text evidence="2 5">Belongs to the LipB family.</text>
</comment>